<sequence>MNEDYYHEQNLYCNSNSFGFDDCQPPQYTVNHPIFNTHDDYLNSQKELSTSITKLKEQMTSMSSFCEIAYQIVQKKLEEKRIEEEQAAKAQNRKLPVCYDDEDDEEESNSLKDNNISELPPCSAVTPNEPVNSLSMGDEHLDTIPATESDELIKSCVEGFVPIPSESQGENGCDVPSCFTTFSNILFDADYDFDSVDDQSLHNEDVQEKIFSNPLFEEEIISIRIDQHHFNAESDLVESMLNRDSSIISSSSKIDSLLDEFVGELTLLKSIMPGVDKTDCHLENEIRLSQRLLYDNSSPRPPEEFNSKNSNTEIESFSPSPIPNEDSDSFMEEIDLFLTSDDPMPPSIEDDDDSKGDILFLERFLHDDPIPLSDTLDVYFSNVVRVFLPFFTYPVTSPVLLSSGSEDKIFDPCITINHFYSFQPGLSHRCGTFMKFNTHRSHLN</sequence>
<organism evidence="2">
    <name type="scientific">Tanacetum cinerariifolium</name>
    <name type="common">Dalmatian daisy</name>
    <name type="synonym">Chrysanthemum cinerariifolium</name>
    <dbReference type="NCBI Taxonomy" id="118510"/>
    <lineage>
        <taxon>Eukaryota</taxon>
        <taxon>Viridiplantae</taxon>
        <taxon>Streptophyta</taxon>
        <taxon>Embryophyta</taxon>
        <taxon>Tracheophyta</taxon>
        <taxon>Spermatophyta</taxon>
        <taxon>Magnoliopsida</taxon>
        <taxon>eudicotyledons</taxon>
        <taxon>Gunneridae</taxon>
        <taxon>Pentapetalae</taxon>
        <taxon>asterids</taxon>
        <taxon>campanulids</taxon>
        <taxon>Asterales</taxon>
        <taxon>Asteraceae</taxon>
        <taxon>Asteroideae</taxon>
        <taxon>Anthemideae</taxon>
        <taxon>Anthemidinae</taxon>
        <taxon>Tanacetum</taxon>
    </lineage>
</organism>
<comment type="caution">
    <text evidence="2">The sequence shown here is derived from an EMBL/GenBank/DDBJ whole genome shotgun (WGS) entry which is preliminary data.</text>
</comment>
<protein>
    <recommendedName>
        <fullName evidence="3">Reverse transcriptase domain-containing protein</fullName>
    </recommendedName>
</protein>
<name>A0A6L2NQD1_TANCI</name>
<feature type="region of interest" description="Disordered" evidence="1">
    <location>
        <begin position="94"/>
        <end position="122"/>
    </location>
</feature>
<evidence type="ECO:0008006" key="3">
    <source>
        <dbReference type="Google" id="ProtNLM"/>
    </source>
</evidence>
<dbReference type="AlphaFoldDB" id="A0A6L2NQD1"/>
<feature type="region of interest" description="Disordered" evidence="1">
    <location>
        <begin position="295"/>
        <end position="325"/>
    </location>
</feature>
<dbReference type="EMBL" id="BKCJ010009578">
    <property type="protein sequence ID" value="GEU87609.1"/>
    <property type="molecule type" value="Genomic_DNA"/>
</dbReference>
<gene>
    <name evidence="2" type="ORF">Tci_059587</name>
</gene>
<evidence type="ECO:0000256" key="1">
    <source>
        <dbReference type="SAM" id="MobiDB-lite"/>
    </source>
</evidence>
<evidence type="ECO:0000313" key="2">
    <source>
        <dbReference type="EMBL" id="GEU87609.1"/>
    </source>
</evidence>
<accession>A0A6L2NQD1</accession>
<feature type="compositionally biased region" description="Acidic residues" evidence="1">
    <location>
        <begin position="99"/>
        <end position="108"/>
    </location>
</feature>
<reference evidence="2" key="1">
    <citation type="journal article" date="2019" name="Sci. Rep.">
        <title>Draft genome of Tanacetum cinerariifolium, the natural source of mosquito coil.</title>
        <authorList>
            <person name="Yamashiro T."/>
            <person name="Shiraishi A."/>
            <person name="Satake H."/>
            <person name="Nakayama K."/>
        </authorList>
    </citation>
    <scope>NUCLEOTIDE SEQUENCE</scope>
</reference>
<proteinExistence type="predicted"/>
<feature type="compositionally biased region" description="Polar residues" evidence="1">
    <location>
        <begin position="307"/>
        <end position="319"/>
    </location>
</feature>